<dbReference type="Proteomes" id="UP000634647">
    <property type="component" value="Unassembled WGS sequence"/>
</dbReference>
<dbReference type="Proteomes" id="UP000199541">
    <property type="component" value="Unassembled WGS sequence"/>
</dbReference>
<dbReference type="Pfam" id="PF13884">
    <property type="entry name" value="Peptidase_S74"/>
    <property type="match status" value="1"/>
</dbReference>
<proteinExistence type="predicted"/>
<reference evidence="3 4" key="2">
    <citation type="submission" date="2016-10" db="EMBL/GenBank/DDBJ databases">
        <authorList>
            <person name="Varghese N."/>
            <person name="Submissions S."/>
        </authorList>
    </citation>
    <scope>NUCLEOTIDE SEQUENCE [LARGE SCALE GENOMIC DNA]</scope>
    <source>
        <strain evidence="3 4">DSM 24802</strain>
    </source>
</reference>
<comment type="caution">
    <text evidence="2">The sequence shown here is derived from an EMBL/GenBank/DDBJ whole genome shotgun (WGS) entry which is preliminary data.</text>
</comment>
<dbReference type="PROSITE" id="PS51688">
    <property type="entry name" value="ICA"/>
    <property type="match status" value="1"/>
</dbReference>
<dbReference type="RefSeq" id="WP_035838082.1">
    <property type="nucleotide sequence ID" value="NZ_BNAB01000019.1"/>
</dbReference>
<feature type="domain" description="Peptidase S74" evidence="1">
    <location>
        <begin position="583"/>
        <end position="673"/>
    </location>
</feature>
<gene>
    <name evidence="2" type="ORF">GCM10008024_33210</name>
    <name evidence="3" type="ORF">SAMN05444006_11957</name>
</gene>
<reference evidence="2" key="1">
    <citation type="journal article" date="2014" name="Int. J. Syst. Evol. Microbiol.">
        <title>Complete genome sequence of Corynebacterium casei LMG S-19264T (=DSM 44701T), isolated from a smear-ripened cheese.</title>
        <authorList>
            <consortium name="US DOE Joint Genome Institute (JGI-PGF)"/>
            <person name="Walter F."/>
            <person name="Albersmeier A."/>
            <person name="Kalinowski J."/>
            <person name="Ruckert C."/>
        </authorList>
    </citation>
    <scope>NUCLEOTIDE SEQUENCE</scope>
    <source>
        <strain evidence="2">CGMCC 1.10859</strain>
    </source>
</reference>
<evidence type="ECO:0000313" key="5">
    <source>
        <dbReference type="Proteomes" id="UP000634647"/>
    </source>
</evidence>
<evidence type="ECO:0000259" key="1">
    <source>
        <dbReference type="PROSITE" id="PS51688"/>
    </source>
</evidence>
<dbReference type="EMBL" id="FNOB01000019">
    <property type="protein sequence ID" value="SDX54149.1"/>
    <property type="molecule type" value="Genomic_DNA"/>
</dbReference>
<sequence length="673" mass="69651">MTKITMKRGDTFAVYCQRLDPDGNPKPLTGVAINSTISVLTFSDTLTATVTDAANGKFTLSATPAATAIWPVTGSQQMLFDVQFDDGTYVVSTDSIQVVVQQSQTQVASTSTGLPGQSGNPLIFQDMPNAAGNIAAGANVQSGNALYKFAAAYMGALVADPATRPDGSALQTGDIYWNTALNEQRTWNGTTWQVVYTPSPTTTGDINYTGTLTGGTGVINIGAGQVYKDASGNIGIGTTSPSQALEIAGNMQLQNGQYLYGRNFAGSAVRLVGINASDVAYIGPIDAGTTTTIISASSSNTTTAFYTSGAERMRITSAGRVGIGTASPTSRLQLGDGTVSADNVITLGKTVTAAEGGLPTIKQISLTIAGTVNDIEIAGNGSGGGVVLSGRTIVLRSNAANGNVERLRVDSAGNLGLGVVPSAWDSGTGCLEIAPGYGFAAGSAQGLNVTYGTYYSATGWLYAVASPVTRYNQISGSHRWYIAPTGTVGAAVSFTQAMTLDGSGNLLVGATSTTGMNTGTSVNTGFALAPQGTLLAQRNDDSCVYLSKATGYTSGSFQQFYVNGAVVGGISTDGTTTTFATTSDARAKSDIIDATQPGKLIDMIRVRQFRMKADNSYHRFGFIAQELRQIVPEAVTRPAAAHEMLGVDYSKIVPILTKEIQSLRKRVAALEPA</sequence>
<evidence type="ECO:0000313" key="2">
    <source>
        <dbReference type="EMBL" id="GHE04798.1"/>
    </source>
</evidence>
<keyword evidence="4" id="KW-1185">Reference proteome</keyword>
<dbReference type="InterPro" id="IPR030392">
    <property type="entry name" value="S74_ICA"/>
</dbReference>
<organism evidence="2 5">
    <name type="scientific">Allgaiera indica</name>
    <dbReference type="NCBI Taxonomy" id="765699"/>
    <lineage>
        <taxon>Bacteria</taxon>
        <taxon>Pseudomonadati</taxon>
        <taxon>Pseudomonadota</taxon>
        <taxon>Alphaproteobacteria</taxon>
        <taxon>Rhodobacterales</taxon>
        <taxon>Paracoccaceae</taxon>
        <taxon>Allgaiera</taxon>
    </lineage>
</organism>
<name>A0AAN4UU64_9RHOB</name>
<dbReference type="AlphaFoldDB" id="A0AAN4UU64"/>
<dbReference type="EMBL" id="BNAB01000019">
    <property type="protein sequence ID" value="GHE04798.1"/>
    <property type="molecule type" value="Genomic_DNA"/>
</dbReference>
<accession>A0AAN4UU64</accession>
<reference evidence="2" key="3">
    <citation type="submission" date="2023-06" db="EMBL/GenBank/DDBJ databases">
        <authorList>
            <person name="Sun Q."/>
            <person name="Zhou Y."/>
        </authorList>
    </citation>
    <scope>NUCLEOTIDE SEQUENCE</scope>
    <source>
        <strain evidence="2">CGMCC 1.10859</strain>
    </source>
</reference>
<evidence type="ECO:0000313" key="3">
    <source>
        <dbReference type="EMBL" id="SDX54149.1"/>
    </source>
</evidence>
<protein>
    <submittedName>
        <fullName evidence="3">Chaperone of endosialidase</fullName>
    </submittedName>
</protein>
<evidence type="ECO:0000313" key="4">
    <source>
        <dbReference type="Proteomes" id="UP000199541"/>
    </source>
</evidence>